<protein>
    <recommendedName>
        <fullName evidence="2">Nascent polypeptide-associated complex subunit beta</fullName>
    </recommendedName>
</protein>
<dbReference type="EMBL" id="HACM01008958">
    <property type="protein sequence ID" value="CRZ09400.1"/>
    <property type="molecule type" value="Transcribed_RNA"/>
</dbReference>
<dbReference type="InterPro" id="IPR038187">
    <property type="entry name" value="NAC_A/B_dom_sf"/>
</dbReference>
<evidence type="ECO:0000256" key="3">
    <source>
        <dbReference type="SAM" id="MobiDB-lite"/>
    </source>
</evidence>
<sequence length="193" mass="21040">RSAQSLIEVVGRHPIDFKDLSTNISIMDAETRAKIQAKFGSTARTGGRGTVRRKKKAVRKTATQDDKRLQSTLKKLNVNTIPGIEEVNLFKSDGRVIHFANPKVQAAVPANTYVVSGNCEDKELSALMPGIYSQLGPETMDNLKHIVEQYSKQAGNAQTAADDDDDVPDLVDNFETAAADDEQMPDLVDAPAE</sequence>
<comment type="subunit">
    <text evidence="2">Part of the nascent polypeptide-associated complex (NAC).</text>
</comment>
<reference evidence="5" key="1">
    <citation type="submission" date="2015-04" db="EMBL/GenBank/DDBJ databases">
        <title>The genome sequence of the plant pathogenic Rhizarian Plasmodiophora brassicae reveals insights in its biotrophic life cycle and the origin of chitin synthesis.</title>
        <authorList>
            <person name="Schwelm A."/>
            <person name="Fogelqvist J."/>
            <person name="Knaust A."/>
            <person name="Julke S."/>
            <person name="Lilja T."/>
            <person name="Dhandapani V."/>
            <person name="Bonilla-Rosso G."/>
            <person name="Karlsson M."/>
            <person name="Shevchenko A."/>
            <person name="Choi S.R."/>
            <person name="Kim H.G."/>
            <person name="Park J.Y."/>
            <person name="Lim Y.P."/>
            <person name="Ludwig-Muller J."/>
            <person name="Dixelius C."/>
        </authorList>
    </citation>
    <scope>NUCLEOTIDE SEQUENCE</scope>
    <source>
        <tissue evidence="5">Potato root galls</tissue>
    </source>
</reference>
<dbReference type="InterPro" id="IPR002715">
    <property type="entry name" value="Nas_poly-pep-assoc_cplx_dom"/>
</dbReference>
<comment type="similarity">
    <text evidence="1 2">Belongs to the NAC-beta family.</text>
</comment>
<feature type="region of interest" description="Disordered" evidence="3">
    <location>
        <begin position="154"/>
        <end position="193"/>
    </location>
</feature>
<evidence type="ECO:0000259" key="4">
    <source>
        <dbReference type="PROSITE" id="PS51151"/>
    </source>
</evidence>
<organism evidence="5">
    <name type="scientific">Spongospora subterranea</name>
    <dbReference type="NCBI Taxonomy" id="70186"/>
    <lineage>
        <taxon>Eukaryota</taxon>
        <taxon>Sar</taxon>
        <taxon>Rhizaria</taxon>
        <taxon>Endomyxa</taxon>
        <taxon>Phytomyxea</taxon>
        <taxon>Plasmodiophorida</taxon>
        <taxon>Plasmodiophoridae</taxon>
        <taxon>Spongospora</taxon>
    </lineage>
</organism>
<accession>A0A0H5R5F9</accession>
<evidence type="ECO:0000256" key="1">
    <source>
        <dbReference type="ARBA" id="ARBA00005296"/>
    </source>
</evidence>
<dbReference type="CDD" id="cd22055">
    <property type="entry name" value="NAC_BTF3"/>
    <property type="match status" value="1"/>
</dbReference>
<feature type="domain" description="NAC-A/B" evidence="4">
    <location>
        <begin position="63"/>
        <end position="128"/>
    </location>
</feature>
<evidence type="ECO:0000256" key="2">
    <source>
        <dbReference type="RuleBase" id="RU361272"/>
    </source>
</evidence>
<feature type="non-terminal residue" evidence="5">
    <location>
        <position position="1"/>
    </location>
</feature>
<name>A0A0H5R5F9_9EUKA</name>
<dbReference type="AlphaFoldDB" id="A0A0H5R5F9"/>
<proteinExistence type="inferred from homology"/>
<dbReference type="PANTHER" id="PTHR10351">
    <property type="entry name" value="TRANSCRIPTION FACTOR BTF3 FAMILY MEMBER"/>
    <property type="match status" value="1"/>
</dbReference>
<dbReference type="SMART" id="SM01407">
    <property type="entry name" value="NAC"/>
    <property type="match status" value="1"/>
</dbReference>
<keyword evidence="2" id="KW-0805">Transcription regulation</keyword>
<dbReference type="InterPro" id="IPR039370">
    <property type="entry name" value="BTF3"/>
</dbReference>
<evidence type="ECO:0000313" key="5">
    <source>
        <dbReference type="EMBL" id="CRZ09400.1"/>
    </source>
</evidence>
<dbReference type="FunFam" id="2.20.70.30:FF:000001">
    <property type="entry name" value="Transcription factor BTF3 homolog"/>
    <property type="match status" value="1"/>
</dbReference>
<dbReference type="Pfam" id="PF01849">
    <property type="entry name" value="NAC"/>
    <property type="match status" value="1"/>
</dbReference>
<dbReference type="Gene3D" id="2.20.70.30">
    <property type="entry name" value="Nascent polypeptide-associated complex domain"/>
    <property type="match status" value="1"/>
</dbReference>
<dbReference type="PROSITE" id="PS51151">
    <property type="entry name" value="NAC_AB"/>
    <property type="match status" value="1"/>
</dbReference>
<keyword evidence="2" id="KW-0804">Transcription</keyword>